<organism evidence="3 4">
    <name type="scientific">Cutibacterium equinum</name>
    <dbReference type="NCBI Taxonomy" id="3016342"/>
    <lineage>
        <taxon>Bacteria</taxon>
        <taxon>Bacillati</taxon>
        <taxon>Actinomycetota</taxon>
        <taxon>Actinomycetes</taxon>
        <taxon>Propionibacteriales</taxon>
        <taxon>Propionibacteriaceae</taxon>
        <taxon>Cutibacterium</taxon>
    </lineage>
</organism>
<reference evidence="3 4" key="1">
    <citation type="submission" date="2023-01" db="EMBL/GenBank/DDBJ databases">
        <authorList>
            <person name="Lee S.H."/>
            <person name="Jung H.S."/>
            <person name="Yun J.U."/>
        </authorList>
    </citation>
    <scope>NUCLEOTIDE SEQUENCE [LARGE SCALE GENOMIC DNA]</scope>
    <source>
        <strain evidence="3 4">CBA3108</strain>
    </source>
</reference>
<dbReference type="EMBL" id="CP115668">
    <property type="protein sequence ID" value="WCC81182.1"/>
    <property type="molecule type" value="Genomic_DNA"/>
</dbReference>
<feature type="domain" description="YdbS-like PH" evidence="2">
    <location>
        <begin position="3"/>
        <end position="50"/>
    </location>
</feature>
<accession>A0ABY7R341</accession>
<protein>
    <submittedName>
        <fullName evidence="3">PH domain-containing protein</fullName>
    </submittedName>
</protein>
<reference evidence="3 4" key="2">
    <citation type="submission" date="2023-06" db="EMBL/GenBank/DDBJ databases">
        <title>The Gram-positive Non-spore-bearing Anaerobic Bacilli of Human Feces.</title>
        <authorList>
            <person name="Eggerth A.H."/>
        </authorList>
    </citation>
    <scope>NUCLEOTIDE SEQUENCE [LARGE SCALE GENOMIC DNA]</scope>
    <source>
        <strain evidence="3 4">CBA3108</strain>
    </source>
</reference>
<gene>
    <name evidence="3" type="ORF">O6R08_09810</name>
</gene>
<keyword evidence="4" id="KW-1185">Reference proteome</keyword>
<proteinExistence type="predicted"/>
<name>A0ABY7R341_9ACTN</name>
<feature type="compositionally biased region" description="Basic and acidic residues" evidence="1">
    <location>
        <begin position="59"/>
        <end position="75"/>
    </location>
</feature>
<evidence type="ECO:0000259" key="2">
    <source>
        <dbReference type="Pfam" id="PF03703"/>
    </source>
</evidence>
<dbReference type="Pfam" id="PF03703">
    <property type="entry name" value="bPH_2"/>
    <property type="match status" value="1"/>
</dbReference>
<evidence type="ECO:0000256" key="1">
    <source>
        <dbReference type="SAM" id="MobiDB-lite"/>
    </source>
</evidence>
<evidence type="ECO:0000313" key="3">
    <source>
        <dbReference type="EMBL" id="WCC81182.1"/>
    </source>
</evidence>
<evidence type="ECO:0000313" key="4">
    <source>
        <dbReference type="Proteomes" id="UP001212097"/>
    </source>
</evidence>
<dbReference type="Proteomes" id="UP001212097">
    <property type="component" value="Chromosome"/>
</dbReference>
<sequence length="88" mass="9574">MSVVPHARSQSVRLAQGPLQRQLGLADVSVHTPSGPVTVSCTNLDASDARTFVMGQMDRTHAARARELRDPDRSHPGQTDPLDTAHHR</sequence>
<dbReference type="InterPro" id="IPR005182">
    <property type="entry name" value="YdbS-like_PH"/>
</dbReference>
<dbReference type="RefSeq" id="WP_271419360.1">
    <property type="nucleotide sequence ID" value="NZ_CP115668.1"/>
</dbReference>
<feature type="region of interest" description="Disordered" evidence="1">
    <location>
        <begin position="59"/>
        <end position="88"/>
    </location>
</feature>